<evidence type="ECO:0000259" key="2">
    <source>
        <dbReference type="SMART" id="SM00899"/>
    </source>
</evidence>
<dbReference type="STRING" id="487685.SAMN04488696_1822"/>
<accession>A0A1I4S7Q6</accession>
<gene>
    <name evidence="3" type="ORF">SAMN04488696_1822</name>
</gene>
<reference evidence="4" key="1">
    <citation type="submission" date="2016-10" db="EMBL/GenBank/DDBJ databases">
        <authorList>
            <person name="Varghese N."/>
            <person name="Submissions S."/>
        </authorList>
    </citation>
    <scope>NUCLEOTIDE SEQUENCE [LARGE SCALE GENOMIC DNA]</scope>
    <source>
        <strain evidence="4">Mob M</strain>
    </source>
</reference>
<dbReference type="InterPro" id="IPR007167">
    <property type="entry name" value="Fe-transptr_FeoA-like"/>
</dbReference>
<protein>
    <submittedName>
        <fullName evidence="3">Ferrous iron transport protein A</fullName>
    </submittedName>
</protein>
<dbReference type="RefSeq" id="WP_245747984.1">
    <property type="nucleotide sequence ID" value="NZ_FOUJ01000003.1"/>
</dbReference>
<proteinExistence type="predicted"/>
<sequence length="80" mass="9031">MVDIQETTLDTLEPGEKARITKVRVKGAARRKLFDMGMVAGADIELVRNAPLGDPMDYRIKGYHLSIRKEEASQIFINKL</sequence>
<dbReference type="Pfam" id="PF04023">
    <property type="entry name" value="FeoA"/>
    <property type="match status" value="1"/>
</dbReference>
<dbReference type="InterPro" id="IPR052713">
    <property type="entry name" value="FeoA"/>
</dbReference>
<organism evidence="3 4">
    <name type="scientific">Methanolobus profundi</name>
    <dbReference type="NCBI Taxonomy" id="487685"/>
    <lineage>
        <taxon>Archaea</taxon>
        <taxon>Methanobacteriati</taxon>
        <taxon>Methanobacteriota</taxon>
        <taxon>Stenosarchaea group</taxon>
        <taxon>Methanomicrobia</taxon>
        <taxon>Methanosarcinales</taxon>
        <taxon>Methanosarcinaceae</taxon>
        <taxon>Methanolobus</taxon>
    </lineage>
</organism>
<evidence type="ECO:0000313" key="4">
    <source>
        <dbReference type="Proteomes" id="UP000198535"/>
    </source>
</evidence>
<dbReference type="GO" id="GO:0046914">
    <property type="term" value="F:transition metal ion binding"/>
    <property type="evidence" value="ECO:0007669"/>
    <property type="project" value="InterPro"/>
</dbReference>
<dbReference type="AlphaFoldDB" id="A0A1I4S7Q6"/>
<dbReference type="Proteomes" id="UP000198535">
    <property type="component" value="Unassembled WGS sequence"/>
</dbReference>
<evidence type="ECO:0000313" key="3">
    <source>
        <dbReference type="EMBL" id="SFM60499.1"/>
    </source>
</evidence>
<name>A0A1I4S7Q6_9EURY</name>
<keyword evidence="4" id="KW-1185">Reference proteome</keyword>
<feature type="domain" description="Ferrous iron transporter FeoA-like" evidence="2">
    <location>
        <begin position="7"/>
        <end position="79"/>
    </location>
</feature>
<keyword evidence="1" id="KW-0408">Iron</keyword>
<dbReference type="Gene3D" id="2.30.30.90">
    <property type="match status" value="1"/>
</dbReference>
<evidence type="ECO:0000256" key="1">
    <source>
        <dbReference type="ARBA" id="ARBA00023004"/>
    </source>
</evidence>
<dbReference type="InterPro" id="IPR008988">
    <property type="entry name" value="Transcriptional_repressor_C"/>
</dbReference>
<dbReference type="PANTHER" id="PTHR42954">
    <property type="entry name" value="FE(2+) TRANSPORT PROTEIN A"/>
    <property type="match status" value="1"/>
</dbReference>
<dbReference type="SUPFAM" id="SSF50037">
    <property type="entry name" value="C-terminal domain of transcriptional repressors"/>
    <property type="match status" value="1"/>
</dbReference>
<dbReference type="PANTHER" id="PTHR42954:SF2">
    <property type="entry name" value="FE(2+) TRANSPORT PROTEIN A"/>
    <property type="match status" value="1"/>
</dbReference>
<dbReference type="InterPro" id="IPR038157">
    <property type="entry name" value="FeoA_core_dom"/>
</dbReference>
<dbReference type="EMBL" id="FOUJ01000003">
    <property type="protein sequence ID" value="SFM60499.1"/>
    <property type="molecule type" value="Genomic_DNA"/>
</dbReference>
<dbReference type="SMART" id="SM00899">
    <property type="entry name" value="FeoA"/>
    <property type="match status" value="1"/>
</dbReference>